<evidence type="ECO:0000313" key="3">
    <source>
        <dbReference type="Proteomes" id="UP001054945"/>
    </source>
</evidence>
<keyword evidence="3" id="KW-1185">Reference proteome</keyword>
<accession>A0AAV4PJG4</accession>
<proteinExistence type="predicted"/>
<dbReference type="Proteomes" id="UP001054945">
    <property type="component" value="Unassembled WGS sequence"/>
</dbReference>
<feature type="region of interest" description="Disordered" evidence="1">
    <location>
        <begin position="55"/>
        <end position="79"/>
    </location>
</feature>
<dbReference type="AlphaFoldDB" id="A0AAV4PJG4"/>
<sequence length="125" mass="14148">MKRDVESVAANTTPENVRLTRNTLALTVSITTKKKVEVDLKRTTVRMTENALRNLKLPSGETGKKQEKMPSGETGNTNQLKKQIMNIRQNKKLLKEANKDMAAIDKLNIVQQNLQHSKTAIFKNF</sequence>
<evidence type="ECO:0000313" key="2">
    <source>
        <dbReference type="EMBL" id="GIX96246.1"/>
    </source>
</evidence>
<organism evidence="2 3">
    <name type="scientific">Caerostris extrusa</name>
    <name type="common">Bark spider</name>
    <name type="synonym">Caerostris bankana</name>
    <dbReference type="NCBI Taxonomy" id="172846"/>
    <lineage>
        <taxon>Eukaryota</taxon>
        <taxon>Metazoa</taxon>
        <taxon>Ecdysozoa</taxon>
        <taxon>Arthropoda</taxon>
        <taxon>Chelicerata</taxon>
        <taxon>Arachnida</taxon>
        <taxon>Araneae</taxon>
        <taxon>Araneomorphae</taxon>
        <taxon>Entelegynae</taxon>
        <taxon>Araneoidea</taxon>
        <taxon>Araneidae</taxon>
        <taxon>Caerostris</taxon>
    </lineage>
</organism>
<protein>
    <submittedName>
        <fullName evidence="2">Uncharacterized protein</fullName>
    </submittedName>
</protein>
<dbReference type="EMBL" id="BPLR01004621">
    <property type="protein sequence ID" value="GIX96246.1"/>
    <property type="molecule type" value="Genomic_DNA"/>
</dbReference>
<evidence type="ECO:0000256" key="1">
    <source>
        <dbReference type="SAM" id="MobiDB-lite"/>
    </source>
</evidence>
<name>A0AAV4PJG4_CAEEX</name>
<gene>
    <name evidence="2" type="ORF">CEXT_209671</name>
</gene>
<reference evidence="2 3" key="1">
    <citation type="submission" date="2021-06" db="EMBL/GenBank/DDBJ databases">
        <title>Caerostris extrusa draft genome.</title>
        <authorList>
            <person name="Kono N."/>
            <person name="Arakawa K."/>
        </authorList>
    </citation>
    <scope>NUCLEOTIDE SEQUENCE [LARGE SCALE GENOMIC DNA]</scope>
</reference>
<comment type="caution">
    <text evidence="2">The sequence shown here is derived from an EMBL/GenBank/DDBJ whole genome shotgun (WGS) entry which is preliminary data.</text>
</comment>